<sequence length="106" mass="12094">MKLNHILEQAEKHGDFYMYYRKNTGKGTTYLVGTSDFDNKYIQAKQATGKAGVTAHVSLELLQAQANKQDNVLVFSWTNDKFRILSAKDVRRMSPLAAELRNGRNR</sequence>
<organism evidence="1 2">
    <name type="scientific">Vibrio phage pVp-1</name>
    <dbReference type="NCBI Taxonomy" id="1150989"/>
    <lineage>
        <taxon>Viruses</taxon>
        <taxon>Duplodnaviria</taxon>
        <taxon>Heunggongvirae</taxon>
        <taxon>Uroviricota</taxon>
        <taxon>Caudoviricetes</taxon>
        <taxon>Demerecviridae</taxon>
        <taxon>Ermolyevavirinae</taxon>
        <taxon>Vipunavirus</taxon>
        <taxon>Vipunavirus pVp1</taxon>
    </lineage>
</organism>
<gene>
    <name evidence="1" type="ORF">pVp-1_0026</name>
</gene>
<dbReference type="RefSeq" id="YP_007007849.1">
    <property type="nucleotide sequence ID" value="NC_019529.1"/>
</dbReference>
<keyword evidence="2" id="KW-1185">Reference proteome</keyword>
<dbReference type="EMBL" id="JQ340389">
    <property type="protein sequence ID" value="AFB83883.1"/>
    <property type="molecule type" value="Genomic_DNA"/>
</dbReference>
<proteinExistence type="predicted"/>
<dbReference type="OrthoDB" id="21464at10239"/>
<dbReference type="Proteomes" id="UP000007520">
    <property type="component" value="Segment"/>
</dbReference>
<evidence type="ECO:0000313" key="2">
    <source>
        <dbReference type="Proteomes" id="UP000007520"/>
    </source>
</evidence>
<protein>
    <submittedName>
        <fullName evidence="1">Uncharacterized protein</fullName>
    </submittedName>
</protein>
<dbReference type="GeneID" id="14013292"/>
<name>H6WXB7_9CAUD</name>
<reference evidence="1 2" key="1">
    <citation type="journal article" date="2012" name="J. Virol.">
        <title>Complete Genome Sequence of a Novel Marine Siphovirus, pVp-1, Infecting Vibrio parahaemolyticus.</title>
        <authorList>
            <person name="Kim J.H."/>
            <person name="Jun J.W."/>
            <person name="Choresca C.H."/>
            <person name="Shin S.P."/>
            <person name="Han J.E."/>
            <person name="Park S.C."/>
        </authorList>
    </citation>
    <scope>NUCLEOTIDE SEQUENCE [LARGE SCALE GENOMIC DNA]</scope>
</reference>
<accession>H6WXB7</accession>
<evidence type="ECO:0000313" key="1">
    <source>
        <dbReference type="EMBL" id="AFB83883.1"/>
    </source>
</evidence>
<dbReference type="KEGG" id="vg:14013292"/>